<dbReference type="InterPro" id="IPR012337">
    <property type="entry name" value="RNaseH-like_sf"/>
</dbReference>
<dbReference type="PROSITE" id="PS50821">
    <property type="entry name" value="PAZ"/>
    <property type="match status" value="1"/>
</dbReference>
<dbReference type="PROSITE" id="PS50822">
    <property type="entry name" value="PIWI"/>
    <property type="match status" value="1"/>
</dbReference>
<sequence length="987" mass="108392">MASRGRGGQSSLPSHPRGGGVGYGGGRGRGGGGQGGGRGGAVTGPMIFSHGVGDSAQPDQTVKRLEDQLEQSVLKTSKLDAALPVRPAYGTQGRPIILWSNFMQLTSSGTLLLHRYKIEFSKNQVNGQDIKPKDKKRIVQLLLQDNFRGDGPTIATDFRGNLISTKRLSVRPEGYRVTYLAEDEDTPRPNAGRYRIDLLLDSTFTVADLVNYLTSSNASAVITTREEIIQALNIIIGHNTKAPAQIISLGANRHYDWNAAPAERMSLGTGLLAIRGFFLSVRAATARILLNVQVKHAPFYEPGSLDRLMSLFIQSNGPNKVRLSKYIERLSINVTHIVSKNRAGQQIKRMKTIWGLATQEDGRRSLHPSIVRSNGAGPKDVQFWMESSGKYITVFDHFRQTYHVDIADASLPVINVGNREKPSYLPAQVCLIEPGQPFKAELLPSQTQSMIRFAVRKPANNAQSLVNEGVRMIMLNQTPNPTHSTFNINVHPRLVAVSGRVLNSPSVYYHGNKAAATRFGSWNMQNIQFVTKADLPSWTWVMIQTPNDANPWATPQEFEQTLNNFQSELRKVGVNCNAPARGLRVTVQPSVPATATRPRIPGDLDTKIDETFHLFTSTPNKAPPKLVLVVLLSDKAEIYNRVKYVCDIKEGLVSVCVVASKFAKAGPQYSANVALKFNLKLGGRNQVLQPAKLGVISEGKTMVVGLDVTHPSPQSSKEAPSVVGIVASVDKWMSQFPGDIQIQERRKEMVSALTELMKGRLALWRRSNNDSLPDNLLICRDGVSEGQYQTVLQEELPQIRQACREVYPADMTKNGLPRITIVIVGKRHNVRFYPSKDSDADRSFNTPNGTVVDRGVTEARNWDLYLQSHSALQGTARPAHYFVVYDEIFRHHQQLMAKQGKTAPFRSAADALEDLLHSSAYMYGRATKAVSICPPAYYADLVCDRARGYLSGIFDTSTAGSVSDGAGAATPNMLGSVEKNGGDDEST</sequence>
<dbReference type="GO" id="GO:0003723">
    <property type="term" value="F:RNA binding"/>
    <property type="evidence" value="ECO:0007669"/>
    <property type="project" value="InterPro"/>
</dbReference>
<dbReference type="SUPFAM" id="SSF53098">
    <property type="entry name" value="Ribonuclease H-like"/>
    <property type="match status" value="1"/>
</dbReference>
<dbReference type="AlphaFoldDB" id="A0AA38TYY9"/>
<dbReference type="Gene3D" id="3.30.420.10">
    <property type="entry name" value="Ribonuclease H-like superfamily/Ribonuclease H"/>
    <property type="match status" value="1"/>
</dbReference>
<reference evidence="4" key="1">
    <citation type="submission" date="2022-10" db="EMBL/GenBank/DDBJ databases">
        <title>Culturing micro-colonial fungi from biological soil crusts in the Mojave desert and describing Neophaeococcomyces mojavensis, and introducing the new genera and species Taxawa tesnikishii.</title>
        <authorList>
            <person name="Kurbessoian T."/>
            <person name="Stajich J.E."/>
        </authorList>
    </citation>
    <scope>NUCLEOTIDE SEQUENCE</scope>
    <source>
        <strain evidence="4">TK_41</strain>
    </source>
</reference>
<evidence type="ECO:0000313" key="4">
    <source>
        <dbReference type="EMBL" id="KAJ9601979.1"/>
    </source>
</evidence>
<comment type="caution">
    <text evidence="4">The sequence shown here is derived from an EMBL/GenBank/DDBJ whole genome shotgun (WGS) entry which is preliminary data.</text>
</comment>
<dbReference type="CDD" id="cd04657">
    <property type="entry name" value="Piwi_ago-like"/>
    <property type="match status" value="1"/>
</dbReference>
<dbReference type="PANTHER" id="PTHR22891">
    <property type="entry name" value="EUKARYOTIC TRANSLATION INITIATION FACTOR 2C"/>
    <property type="match status" value="1"/>
</dbReference>
<evidence type="ECO:0000256" key="1">
    <source>
        <dbReference type="SAM" id="MobiDB-lite"/>
    </source>
</evidence>
<evidence type="ECO:0000259" key="3">
    <source>
        <dbReference type="PROSITE" id="PS50822"/>
    </source>
</evidence>
<dbReference type="Gene3D" id="3.40.50.2300">
    <property type="match status" value="1"/>
</dbReference>
<name>A0AA38TYY9_9EURO</name>
<organism evidence="4 5">
    <name type="scientific">Cladophialophora chaetospira</name>
    <dbReference type="NCBI Taxonomy" id="386627"/>
    <lineage>
        <taxon>Eukaryota</taxon>
        <taxon>Fungi</taxon>
        <taxon>Dikarya</taxon>
        <taxon>Ascomycota</taxon>
        <taxon>Pezizomycotina</taxon>
        <taxon>Eurotiomycetes</taxon>
        <taxon>Chaetothyriomycetidae</taxon>
        <taxon>Chaetothyriales</taxon>
        <taxon>Herpotrichiellaceae</taxon>
        <taxon>Cladophialophora</taxon>
    </lineage>
</organism>
<dbReference type="Proteomes" id="UP001172673">
    <property type="component" value="Unassembled WGS sequence"/>
</dbReference>
<dbReference type="SMART" id="SM01163">
    <property type="entry name" value="DUF1785"/>
    <property type="match status" value="1"/>
</dbReference>
<dbReference type="Gene3D" id="2.170.260.10">
    <property type="entry name" value="paz domain"/>
    <property type="match status" value="1"/>
</dbReference>
<accession>A0AA38TYY9</accession>
<feature type="domain" description="Piwi" evidence="3">
    <location>
        <begin position="626"/>
        <end position="951"/>
    </location>
</feature>
<protein>
    <submittedName>
        <fullName evidence="4">Uncharacterized protein</fullName>
    </submittedName>
</protein>
<dbReference type="InterPro" id="IPR014811">
    <property type="entry name" value="ArgoL1"/>
</dbReference>
<dbReference type="Pfam" id="PF16486">
    <property type="entry name" value="ArgoN"/>
    <property type="match status" value="1"/>
</dbReference>
<dbReference type="SMART" id="SM00950">
    <property type="entry name" value="Piwi"/>
    <property type="match status" value="1"/>
</dbReference>
<feature type="region of interest" description="Disordered" evidence="1">
    <location>
        <begin position="1"/>
        <end position="57"/>
    </location>
</feature>
<evidence type="ECO:0000259" key="2">
    <source>
        <dbReference type="PROSITE" id="PS50821"/>
    </source>
</evidence>
<gene>
    <name evidence="4" type="ORF">H2200_013538</name>
</gene>
<dbReference type="InterPro" id="IPR036085">
    <property type="entry name" value="PAZ_dom_sf"/>
</dbReference>
<dbReference type="InterPro" id="IPR003165">
    <property type="entry name" value="Piwi"/>
</dbReference>
<dbReference type="Pfam" id="PF02171">
    <property type="entry name" value="Piwi"/>
    <property type="match status" value="1"/>
</dbReference>
<dbReference type="SUPFAM" id="SSF101690">
    <property type="entry name" value="PAZ domain"/>
    <property type="match status" value="1"/>
</dbReference>
<dbReference type="EMBL" id="JAPDRK010000030">
    <property type="protein sequence ID" value="KAJ9601979.1"/>
    <property type="molecule type" value="Genomic_DNA"/>
</dbReference>
<feature type="compositionally biased region" description="Gly residues" evidence="1">
    <location>
        <begin position="17"/>
        <end position="42"/>
    </location>
</feature>
<feature type="domain" description="PAZ" evidence="2">
    <location>
        <begin position="333"/>
        <end position="434"/>
    </location>
</feature>
<dbReference type="InterPro" id="IPR003100">
    <property type="entry name" value="PAZ_dom"/>
</dbReference>
<evidence type="ECO:0000313" key="5">
    <source>
        <dbReference type="Proteomes" id="UP001172673"/>
    </source>
</evidence>
<keyword evidence="5" id="KW-1185">Reference proteome</keyword>
<dbReference type="InterPro" id="IPR045246">
    <property type="entry name" value="Piwi_ago-like"/>
</dbReference>
<dbReference type="Pfam" id="PF02170">
    <property type="entry name" value="PAZ"/>
    <property type="match status" value="1"/>
</dbReference>
<dbReference type="InterPro" id="IPR036397">
    <property type="entry name" value="RNaseH_sf"/>
</dbReference>
<proteinExistence type="predicted"/>
<dbReference type="InterPro" id="IPR032474">
    <property type="entry name" value="Argonaute_N"/>
</dbReference>
<dbReference type="CDD" id="cd02846">
    <property type="entry name" value="PAZ_argonaute_like"/>
    <property type="match status" value="1"/>
</dbReference>
<dbReference type="Pfam" id="PF08699">
    <property type="entry name" value="ArgoL1"/>
    <property type="match status" value="1"/>
</dbReference>